<evidence type="ECO:0000256" key="5">
    <source>
        <dbReference type="ARBA" id="ARBA00022777"/>
    </source>
</evidence>
<organism evidence="10 11">
    <name type="scientific">Cyanobium usitatum str. Tous</name>
    <dbReference type="NCBI Taxonomy" id="2116684"/>
    <lineage>
        <taxon>Bacteria</taxon>
        <taxon>Bacillati</taxon>
        <taxon>Cyanobacteriota</taxon>
        <taxon>Cyanophyceae</taxon>
        <taxon>Synechococcales</taxon>
        <taxon>Prochlorococcaceae</taxon>
        <taxon>Cyanobium</taxon>
    </lineage>
</organism>
<dbReference type="SUPFAM" id="SSF55785">
    <property type="entry name" value="PYP-like sensor domain (PAS domain)"/>
    <property type="match status" value="1"/>
</dbReference>
<evidence type="ECO:0000256" key="3">
    <source>
        <dbReference type="ARBA" id="ARBA00022553"/>
    </source>
</evidence>
<evidence type="ECO:0000256" key="1">
    <source>
        <dbReference type="ARBA" id="ARBA00000085"/>
    </source>
</evidence>
<dbReference type="InterPro" id="IPR036097">
    <property type="entry name" value="HisK_dim/P_sf"/>
</dbReference>
<dbReference type="PRINTS" id="PR00344">
    <property type="entry name" value="BCTRLSENSOR"/>
</dbReference>
<dbReference type="Gene3D" id="3.30.565.10">
    <property type="entry name" value="Histidine kinase-like ATPase, C-terminal domain"/>
    <property type="match status" value="1"/>
</dbReference>
<dbReference type="InterPro" id="IPR004358">
    <property type="entry name" value="Sig_transdc_His_kin-like_C"/>
</dbReference>
<feature type="coiled-coil region" evidence="8">
    <location>
        <begin position="134"/>
        <end position="161"/>
    </location>
</feature>
<dbReference type="Gene3D" id="3.30.450.20">
    <property type="entry name" value="PAS domain"/>
    <property type="match status" value="1"/>
</dbReference>
<evidence type="ECO:0000259" key="9">
    <source>
        <dbReference type="PROSITE" id="PS50109"/>
    </source>
</evidence>
<evidence type="ECO:0000313" key="10">
    <source>
        <dbReference type="EMBL" id="PSJ03699.1"/>
    </source>
</evidence>
<dbReference type="PANTHER" id="PTHR45453">
    <property type="entry name" value="PHOSPHATE REGULON SENSOR PROTEIN PHOR"/>
    <property type="match status" value="1"/>
</dbReference>
<evidence type="ECO:0000313" key="11">
    <source>
        <dbReference type="Proteomes" id="UP000243002"/>
    </source>
</evidence>
<evidence type="ECO:0000256" key="7">
    <source>
        <dbReference type="ARBA" id="ARBA00023108"/>
    </source>
</evidence>
<dbReference type="InterPro" id="IPR036890">
    <property type="entry name" value="HATPase_C_sf"/>
</dbReference>
<sequence>MDSAAIGWILLDRQGLIGHINPRAERILQLDAGRLLLSQPFGDVCPDPDLASSIRIARRQDRPQRLELHSGGHDLDAMVVPGRDGWLVVQLQSRRSLDAQLEQQERWVSDVAHELKTPLTALLLVGDSLAAQVNSQNARLVERLQRELLRLQELVGDLLELSRLENTLPGTASRAMVVDLPQLVEQVWTSVRPLADQRQIALELVAPAQLQLSGDNSRLHRALLNLFDNALRYSPDGGVVRVSLDRRGEWCQLSVADQGPGLSEEDLAHMFERFYRGDPSRARSKRIGSGLGLSIVQQIAVTHGGRIQASNHAEGGAVLEMILPGVVDTVSPG</sequence>
<protein>
    <recommendedName>
        <fullName evidence="2">histidine kinase</fullName>
        <ecNumber evidence="2">2.7.13.3</ecNumber>
    </recommendedName>
</protein>
<dbReference type="Pfam" id="PF02518">
    <property type="entry name" value="HATPase_c"/>
    <property type="match status" value="1"/>
</dbReference>
<dbReference type="InterPro" id="IPR005467">
    <property type="entry name" value="His_kinase_dom"/>
</dbReference>
<dbReference type="PANTHER" id="PTHR45453:SF1">
    <property type="entry name" value="PHOSPHATE REGULON SENSOR PROTEIN PHOR"/>
    <property type="match status" value="1"/>
</dbReference>
<dbReference type="SMART" id="SM00387">
    <property type="entry name" value="HATPase_c"/>
    <property type="match status" value="1"/>
</dbReference>
<proteinExistence type="predicted"/>
<keyword evidence="11" id="KW-1185">Reference proteome</keyword>
<evidence type="ECO:0000256" key="2">
    <source>
        <dbReference type="ARBA" id="ARBA00012438"/>
    </source>
</evidence>
<dbReference type="GO" id="GO:0048511">
    <property type="term" value="P:rhythmic process"/>
    <property type="evidence" value="ECO:0007669"/>
    <property type="project" value="UniProtKB-KW"/>
</dbReference>
<dbReference type="EMBL" id="PXXO01000018">
    <property type="protein sequence ID" value="PSJ03699.1"/>
    <property type="molecule type" value="Genomic_DNA"/>
</dbReference>
<evidence type="ECO:0000256" key="8">
    <source>
        <dbReference type="SAM" id="Coils"/>
    </source>
</evidence>
<keyword evidence="6" id="KW-0902">Two-component regulatory system</keyword>
<comment type="caution">
    <text evidence="10">The sequence shown here is derived from an EMBL/GenBank/DDBJ whole genome shotgun (WGS) entry which is preliminary data.</text>
</comment>
<comment type="catalytic activity">
    <reaction evidence="1">
        <text>ATP + protein L-histidine = ADP + protein N-phospho-L-histidine.</text>
        <dbReference type="EC" id="2.7.13.3"/>
    </reaction>
</comment>
<feature type="domain" description="Histidine kinase" evidence="9">
    <location>
        <begin position="110"/>
        <end position="327"/>
    </location>
</feature>
<dbReference type="Pfam" id="PF00512">
    <property type="entry name" value="HisKA"/>
    <property type="match status" value="1"/>
</dbReference>
<dbReference type="FunFam" id="3.30.565.10:FF:000006">
    <property type="entry name" value="Sensor histidine kinase WalK"/>
    <property type="match status" value="1"/>
</dbReference>
<keyword evidence="3" id="KW-0597">Phosphoprotein</keyword>
<dbReference type="SMART" id="SM00388">
    <property type="entry name" value="HisKA"/>
    <property type="match status" value="1"/>
</dbReference>
<dbReference type="AlphaFoldDB" id="A0A2P7MR51"/>
<reference evidence="10 11" key="1">
    <citation type="journal article" date="2018" name="Environ. Microbiol.">
        <title>Ecological and genomic features of two widespread freshwater picocyanobacteria.</title>
        <authorList>
            <person name="Cabello-Yeves P.J."/>
            <person name="Picazo A."/>
            <person name="Camacho A."/>
            <person name="Callieri C."/>
            <person name="Rosselli R."/>
            <person name="Roda-Garcia J.J."/>
            <person name="Coutinho F.H."/>
            <person name="Rodriguez-Valera F."/>
        </authorList>
    </citation>
    <scope>NUCLEOTIDE SEQUENCE [LARGE SCALE GENOMIC DNA]</scope>
    <source>
        <strain evidence="10 11">Tous</strain>
    </source>
</reference>
<dbReference type="GO" id="GO:0005886">
    <property type="term" value="C:plasma membrane"/>
    <property type="evidence" value="ECO:0007669"/>
    <property type="project" value="TreeGrafter"/>
</dbReference>
<evidence type="ECO:0000256" key="4">
    <source>
        <dbReference type="ARBA" id="ARBA00022679"/>
    </source>
</evidence>
<dbReference type="EC" id="2.7.13.3" evidence="2"/>
<dbReference type="OrthoDB" id="9773956at2"/>
<dbReference type="Gene3D" id="1.10.287.130">
    <property type="match status" value="1"/>
</dbReference>
<keyword evidence="5 10" id="KW-0418">Kinase</keyword>
<gene>
    <name evidence="10" type="ORF">C7K55_12275</name>
</gene>
<dbReference type="InterPro" id="IPR003661">
    <property type="entry name" value="HisK_dim/P_dom"/>
</dbReference>
<accession>A0A2P7MR51</accession>
<dbReference type="GO" id="GO:0000155">
    <property type="term" value="F:phosphorelay sensor kinase activity"/>
    <property type="evidence" value="ECO:0007669"/>
    <property type="project" value="InterPro"/>
</dbReference>
<dbReference type="Proteomes" id="UP000243002">
    <property type="component" value="Unassembled WGS sequence"/>
</dbReference>
<dbReference type="CDD" id="cd00075">
    <property type="entry name" value="HATPase"/>
    <property type="match status" value="1"/>
</dbReference>
<keyword evidence="4" id="KW-0808">Transferase</keyword>
<keyword evidence="8" id="KW-0175">Coiled coil</keyword>
<dbReference type="InterPro" id="IPR003594">
    <property type="entry name" value="HATPase_dom"/>
</dbReference>
<keyword evidence="7" id="KW-0090">Biological rhythms</keyword>
<dbReference type="GO" id="GO:0004721">
    <property type="term" value="F:phosphoprotein phosphatase activity"/>
    <property type="evidence" value="ECO:0007669"/>
    <property type="project" value="TreeGrafter"/>
</dbReference>
<name>A0A2P7MR51_9CYAN</name>
<dbReference type="SUPFAM" id="SSF55874">
    <property type="entry name" value="ATPase domain of HSP90 chaperone/DNA topoisomerase II/histidine kinase"/>
    <property type="match status" value="1"/>
</dbReference>
<dbReference type="CDD" id="cd00082">
    <property type="entry name" value="HisKA"/>
    <property type="match status" value="1"/>
</dbReference>
<dbReference type="InterPro" id="IPR050351">
    <property type="entry name" value="BphY/WalK/GraS-like"/>
</dbReference>
<dbReference type="SUPFAM" id="SSF47384">
    <property type="entry name" value="Homodimeric domain of signal transducing histidine kinase"/>
    <property type="match status" value="1"/>
</dbReference>
<evidence type="ECO:0000256" key="6">
    <source>
        <dbReference type="ARBA" id="ARBA00023012"/>
    </source>
</evidence>
<dbReference type="GO" id="GO:0016036">
    <property type="term" value="P:cellular response to phosphate starvation"/>
    <property type="evidence" value="ECO:0007669"/>
    <property type="project" value="TreeGrafter"/>
</dbReference>
<dbReference type="InterPro" id="IPR035965">
    <property type="entry name" value="PAS-like_dom_sf"/>
</dbReference>
<dbReference type="PROSITE" id="PS50109">
    <property type="entry name" value="HIS_KIN"/>
    <property type="match status" value="1"/>
</dbReference>